<name>B3T6U9_9ZZZZ</name>
<dbReference type="Pfam" id="PF13579">
    <property type="entry name" value="Glyco_trans_4_4"/>
    <property type="match status" value="1"/>
</dbReference>
<accession>B3T6U9</accession>
<dbReference type="EMBL" id="EU016626">
    <property type="protein sequence ID" value="ABZ08308.1"/>
    <property type="molecule type" value="Genomic_DNA"/>
</dbReference>
<dbReference type="PANTHER" id="PTHR12526:SF634">
    <property type="entry name" value="BLL3361 PROTEIN"/>
    <property type="match status" value="1"/>
</dbReference>
<dbReference type="GO" id="GO:0016740">
    <property type="term" value="F:transferase activity"/>
    <property type="evidence" value="ECO:0007669"/>
    <property type="project" value="UniProtKB-KW"/>
</dbReference>
<dbReference type="CAZy" id="GT4">
    <property type="family name" value="Glycosyltransferase Family 4"/>
</dbReference>
<reference evidence="2" key="1">
    <citation type="journal article" date="2008" name="ISME J.">
        <title>Genomic patterns of recombination, clonal divergence and environment in marine microbial populations.</title>
        <authorList>
            <person name="Konstantinidis K.T."/>
            <person name="Delong E.F."/>
        </authorList>
    </citation>
    <scope>NUCLEOTIDE SEQUENCE</scope>
</reference>
<evidence type="ECO:0000313" key="2">
    <source>
        <dbReference type="EMBL" id="ABZ08308.1"/>
    </source>
</evidence>
<dbReference type="Pfam" id="PF13692">
    <property type="entry name" value="Glyco_trans_1_4"/>
    <property type="match status" value="1"/>
</dbReference>
<dbReference type="InterPro" id="IPR028098">
    <property type="entry name" value="Glyco_trans_4-like_N"/>
</dbReference>
<organism evidence="2">
    <name type="scientific">uncultured marine microorganism HF4000_APKG2M17</name>
    <dbReference type="NCBI Taxonomy" id="455548"/>
    <lineage>
        <taxon>unclassified sequences</taxon>
        <taxon>environmental samples</taxon>
    </lineage>
</organism>
<dbReference type="PANTHER" id="PTHR12526">
    <property type="entry name" value="GLYCOSYLTRANSFERASE"/>
    <property type="match status" value="1"/>
</dbReference>
<dbReference type="AlphaFoldDB" id="B3T6U9"/>
<sequence>MGFMYRRNSDPHTAKLDNPMPKANSLGVVGPYPPYRGGIAQFTEQFHIHLAASAGEVTGVSFSRQYPGIFFPGKSQETSPSRGQIPAERLIDSVNPLSWISAANHLIAAKVEEVVFMHWMPFFAPCYGQMATRLRKAGIRVTAIVHNAKPHERQPFGEWLNRYFLSNCDRLIALSETVRRDIDAMGVGVSVTVSPHPTYSQFGEAISKIAARRQLRLKEEGEVILFFGLIRHYKGLDILLKAFGQAAITGRQLLIAGEWYEDQDVCNEIIEKYSIAHLITRTDAYVPDEEVHLYFSAADVAVQPYRTATQSGVVQTAFQFGCPVIVTGVGGLPEMVRHDEDALVLAPEDPAILARAIERFFLPGTPERLAAGARQARERFTWDTFIKHYSSNRN</sequence>
<keyword evidence="2" id="KW-0808">Transferase</keyword>
<protein>
    <submittedName>
        <fullName evidence="2">Putative glycosyl transferase group 1</fullName>
    </submittedName>
</protein>
<proteinExistence type="predicted"/>
<evidence type="ECO:0000259" key="1">
    <source>
        <dbReference type="Pfam" id="PF13579"/>
    </source>
</evidence>
<gene>
    <name evidence="2" type="ORF">ALOHA_HF4000APKG2M17ctg1g30</name>
</gene>
<dbReference type="Gene3D" id="3.40.50.2000">
    <property type="entry name" value="Glycogen Phosphorylase B"/>
    <property type="match status" value="2"/>
</dbReference>
<dbReference type="SUPFAM" id="SSF53756">
    <property type="entry name" value="UDP-Glycosyltransferase/glycogen phosphorylase"/>
    <property type="match status" value="1"/>
</dbReference>
<feature type="domain" description="Glycosyltransferase subfamily 4-like N-terminal" evidence="1">
    <location>
        <begin position="37"/>
        <end position="188"/>
    </location>
</feature>